<feature type="chain" id="PRO_5045769267" evidence="2">
    <location>
        <begin position="25"/>
        <end position="349"/>
    </location>
</feature>
<comment type="caution">
    <text evidence="3">The sequence shown here is derived from an EMBL/GenBank/DDBJ whole genome shotgun (WGS) entry which is preliminary data.</text>
</comment>
<sequence length="349" mass="38128">MKHAFKYVAGIVPAFLLATGIAAAAEMTAAEKQLYEAARKEGSVTWYVSQTTTEFADGMCALFKKKYAGVECNVVRASGQVIFQRLVQELQAKAVQGDLMSTNDDGQMLQLKEQGALAQFAPENLKDMVPELRALADKENYWITSGVSPLVIAYNTRLVTEAEAPKNWTDFTDPKWKGQVAIGHPSFSGSVGLWTIMMNDLYGWHFFEKIEKNQPQIGRSVADGHNLVVSGERKVALAPLPLILSDAASKKAPVAVVYPTDGALLPPSATGILKDAPHPNAARLFENFLLGPEIAEYFARDYRYPLRAGVPLAPGMRPLDSYKTKSIGTSEGISKLPDVQAKFRDTFGI</sequence>
<dbReference type="PIRSF" id="PIRSF002825">
    <property type="entry name" value="CfbpA"/>
    <property type="match status" value="1"/>
</dbReference>
<reference evidence="3 4" key="1">
    <citation type="submission" date="2024-09" db="EMBL/GenBank/DDBJ databases">
        <authorList>
            <person name="Sun Q."/>
            <person name="Mori K."/>
        </authorList>
    </citation>
    <scope>NUCLEOTIDE SEQUENCE [LARGE SCALE GENOMIC DNA]</scope>
    <source>
        <strain evidence="3 4">TBRC 4938</strain>
    </source>
</reference>
<evidence type="ECO:0000256" key="1">
    <source>
        <dbReference type="ARBA" id="ARBA00022729"/>
    </source>
</evidence>
<keyword evidence="1 2" id="KW-0732">Signal</keyword>
<organism evidence="3 4">
    <name type="scientific">Rhizobium puerariae</name>
    <dbReference type="NCBI Taxonomy" id="1585791"/>
    <lineage>
        <taxon>Bacteria</taxon>
        <taxon>Pseudomonadati</taxon>
        <taxon>Pseudomonadota</taxon>
        <taxon>Alphaproteobacteria</taxon>
        <taxon>Hyphomicrobiales</taxon>
        <taxon>Rhizobiaceae</taxon>
        <taxon>Rhizobium/Agrobacterium group</taxon>
        <taxon>Rhizobium</taxon>
    </lineage>
</organism>
<dbReference type="Pfam" id="PF13343">
    <property type="entry name" value="SBP_bac_6"/>
    <property type="match status" value="1"/>
</dbReference>
<dbReference type="PANTHER" id="PTHR30006">
    <property type="entry name" value="THIAMINE-BINDING PERIPLASMIC PROTEIN-RELATED"/>
    <property type="match status" value="1"/>
</dbReference>
<keyword evidence="4" id="KW-1185">Reference proteome</keyword>
<gene>
    <name evidence="3" type="ORF">ACFFP0_07185</name>
</gene>
<protein>
    <submittedName>
        <fullName evidence="3">ABC transporter substrate-binding protein</fullName>
    </submittedName>
</protein>
<name>A0ABV6ADI8_9HYPH</name>
<evidence type="ECO:0000313" key="4">
    <source>
        <dbReference type="Proteomes" id="UP001589692"/>
    </source>
</evidence>
<evidence type="ECO:0000313" key="3">
    <source>
        <dbReference type="EMBL" id="MFB9948627.1"/>
    </source>
</evidence>
<dbReference type="Proteomes" id="UP001589692">
    <property type="component" value="Unassembled WGS sequence"/>
</dbReference>
<evidence type="ECO:0000256" key="2">
    <source>
        <dbReference type="SAM" id="SignalP"/>
    </source>
</evidence>
<dbReference type="InterPro" id="IPR026045">
    <property type="entry name" value="Ferric-bd"/>
</dbReference>
<dbReference type="EMBL" id="JBHMAA010000008">
    <property type="protein sequence ID" value="MFB9948627.1"/>
    <property type="molecule type" value="Genomic_DNA"/>
</dbReference>
<accession>A0ABV6ADI8</accession>
<feature type="signal peptide" evidence="2">
    <location>
        <begin position="1"/>
        <end position="24"/>
    </location>
</feature>
<dbReference type="Gene3D" id="3.40.190.10">
    <property type="entry name" value="Periplasmic binding protein-like II"/>
    <property type="match status" value="2"/>
</dbReference>
<dbReference type="RefSeq" id="WP_377258172.1">
    <property type="nucleotide sequence ID" value="NZ_JBHMAA010000008.1"/>
</dbReference>
<proteinExistence type="predicted"/>
<dbReference type="SUPFAM" id="SSF53850">
    <property type="entry name" value="Periplasmic binding protein-like II"/>
    <property type="match status" value="1"/>
</dbReference>
<dbReference type="PANTHER" id="PTHR30006:SF24">
    <property type="entry name" value="SLL0237 PROTEIN"/>
    <property type="match status" value="1"/>
</dbReference>